<evidence type="ECO:0000313" key="6">
    <source>
        <dbReference type="EMBL" id="NOV51149.1"/>
    </source>
</evidence>
<keyword evidence="4" id="KW-1133">Transmembrane helix</keyword>
<keyword evidence="5" id="KW-0732">Signal</keyword>
<keyword evidence="4" id="KW-0472">Membrane</keyword>
<evidence type="ECO:0000256" key="1">
    <source>
        <dbReference type="ARBA" id="ARBA00022614"/>
    </source>
</evidence>
<dbReference type="AlphaFoldDB" id="A0A6M2DXS9"/>
<dbReference type="Gene3D" id="3.80.10.10">
    <property type="entry name" value="Ribonuclease Inhibitor"/>
    <property type="match status" value="1"/>
</dbReference>
<organism evidence="6">
    <name type="scientific">Xenopsylla cheopis</name>
    <name type="common">Oriental rat flea</name>
    <name type="synonym">Pulex cheopis</name>
    <dbReference type="NCBI Taxonomy" id="163159"/>
    <lineage>
        <taxon>Eukaryota</taxon>
        <taxon>Metazoa</taxon>
        <taxon>Ecdysozoa</taxon>
        <taxon>Arthropoda</taxon>
        <taxon>Hexapoda</taxon>
        <taxon>Insecta</taxon>
        <taxon>Pterygota</taxon>
        <taxon>Neoptera</taxon>
        <taxon>Endopterygota</taxon>
        <taxon>Siphonaptera</taxon>
        <taxon>Pulicidae</taxon>
        <taxon>Xenopsyllinae</taxon>
        <taxon>Xenopsylla</taxon>
    </lineage>
</organism>
<dbReference type="InterPro" id="IPR001611">
    <property type="entry name" value="Leu-rich_rpt"/>
</dbReference>
<dbReference type="PROSITE" id="PS51450">
    <property type="entry name" value="LRR"/>
    <property type="match status" value="1"/>
</dbReference>
<dbReference type="SUPFAM" id="SSF52058">
    <property type="entry name" value="L domain-like"/>
    <property type="match status" value="1"/>
</dbReference>
<evidence type="ECO:0000256" key="3">
    <source>
        <dbReference type="SAM" id="MobiDB-lite"/>
    </source>
</evidence>
<evidence type="ECO:0000256" key="2">
    <source>
        <dbReference type="ARBA" id="ARBA00022737"/>
    </source>
</evidence>
<sequence length="498" mass="55154">MQLIFVSIIAALSVLDGILPQTTEALEPTCPEFCECTENGKLDCSKKSLTALPNLGYNHTFTNLDLSNNEIENLLDEVFAQTYEDITNINLNDNLIETIPTWFAELKSLKHLQLSNNKISNFTQTFNMLEHLDLSYNHLDYILFSAPELKVLDIKGCNLTELQNEFLSNFTKIEVLDISENNLTEYSFLNSAFGNLTLKACNLDDLKEKYPNIVFHCEGSDNKVYTSDKEDELNIETKAENNTDVSMSPPFSKSNESDYDDTTDSSTTTNLELTDVYSKTDEFTNSTTTQTATVAIDIPLGRGIMMSPNLAEMPAETGTENVPGMAVEKEMMKMEKSGDSATPLDIKIKNNSNVGMYDMEVDEKIEGTNKKVMEASAAGKKNVPDMAVEQEISTMKGTGDSIATSGNNAKKDEHANIENMEVNGKMDDNNQEVMEASAAGGRTTLDTALISVILAVIALVIVIVIVKKSWPKIRRSMRSGNRQDHQPPLPEEVPLNKV</sequence>
<keyword evidence="1" id="KW-0433">Leucine-rich repeat</keyword>
<keyword evidence="4" id="KW-0812">Transmembrane</keyword>
<feature type="region of interest" description="Disordered" evidence="3">
    <location>
        <begin position="236"/>
        <end position="267"/>
    </location>
</feature>
<name>A0A6M2DXS9_XENCH</name>
<evidence type="ECO:0000256" key="5">
    <source>
        <dbReference type="SAM" id="SignalP"/>
    </source>
</evidence>
<dbReference type="Pfam" id="PF13855">
    <property type="entry name" value="LRR_8"/>
    <property type="match status" value="1"/>
</dbReference>
<feature type="region of interest" description="Disordered" evidence="3">
    <location>
        <begin position="476"/>
        <end position="498"/>
    </location>
</feature>
<accession>A0A6M2DXS9</accession>
<dbReference type="InterPro" id="IPR050333">
    <property type="entry name" value="SLRP"/>
</dbReference>
<dbReference type="Pfam" id="PF13516">
    <property type="entry name" value="LRR_6"/>
    <property type="match status" value="1"/>
</dbReference>
<feature type="transmembrane region" description="Helical" evidence="4">
    <location>
        <begin position="448"/>
        <end position="466"/>
    </location>
</feature>
<dbReference type="InterPro" id="IPR032675">
    <property type="entry name" value="LRR_dom_sf"/>
</dbReference>
<dbReference type="EMBL" id="GIIL01007423">
    <property type="protein sequence ID" value="NOV51149.1"/>
    <property type="molecule type" value="Transcribed_RNA"/>
</dbReference>
<evidence type="ECO:0000256" key="4">
    <source>
        <dbReference type="SAM" id="Phobius"/>
    </source>
</evidence>
<reference evidence="6" key="1">
    <citation type="submission" date="2020-03" db="EMBL/GenBank/DDBJ databases">
        <title>Transcriptomic Profiling of the Digestive Tract of the Rat Flea, Xenopsylla cheopis, Following Blood Feeding and Infection with Yersinia pestis.</title>
        <authorList>
            <person name="Bland D.M."/>
            <person name="Martens C.A."/>
            <person name="Virtaneva K."/>
            <person name="Kanakabandi K."/>
            <person name="Long D."/>
            <person name="Rosenke R."/>
            <person name="Saturday G.A."/>
            <person name="Hoyt F.H."/>
            <person name="Bruno D.P."/>
            <person name="Ribeiro J.M.C."/>
            <person name="Hinnebusch J."/>
        </authorList>
    </citation>
    <scope>NUCLEOTIDE SEQUENCE</scope>
</reference>
<dbReference type="PANTHER" id="PTHR45712:SF22">
    <property type="entry name" value="INSULIN-LIKE GROWTH FACTOR-BINDING PROTEIN COMPLEX ACID LABILE SUBUNIT"/>
    <property type="match status" value="1"/>
</dbReference>
<protein>
    <submittedName>
        <fullName evidence="6">Putative leucine-rich repeat protein</fullName>
    </submittedName>
</protein>
<feature type="chain" id="PRO_5026967425" evidence="5">
    <location>
        <begin position="26"/>
        <end position="498"/>
    </location>
</feature>
<dbReference type="PANTHER" id="PTHR45712">
    <property type="entry name" value="AGAP008170-PA"/>
    <property type="match status" value="1"/>
</dbReference>
<keyword evidence="2" id="KW-0677">Repeat</keyword>
<proteinExistence type="predicted"/>
<feature type="signal peptide" evidence="5">
    <location>
        <begin position="1"/>
        <end position="25"/>
    </location>
</feature>
<feature type="compositionally biased region" description="Polar residues" evidence="3">
    <location>
        <begin position="242"/>
        <end position="253"/>
    </location>
</feature>